<evidence type="ECO:0000313" key="8">
    <source>
        <dbReference type="EMBL" id="OJT03361.1"/>
    </source>
</evidence>
<keyword evidence="3" id="KW-0732">Signal</keyword>
<dbReference type="Pfam" id="PF07519">
    <property type="entry name" value="Tannase"/>
    <property type="match status" value="1"/>
</dbReference>
<keyword evidence="5" id="KW-1015">Disulfide bond</keyword>
<dbReference type="GO" id="GO:0030600">
    <property type="term" value="F:feruloyl esterase activity"/>
    <property type="evidence" value="ECO:0007669"/>
    <property type="project" value="UniProtKB-EC"/>
</dbReference>
<dbReference type="PANTHER" id="PTHR33938">
    <property type="entry name" value="FERULOYL ESTERASE B-RELATED"/>
    <property type="match status" value="1"/>
</dbReference>
<dbReference type="InterPro" id="IPR011118">
    <property type="entry name" value="Tannase/feruloyl_esterase"/>
</dbReference>
<reference evidence="8 9" key="1">
    <citation type="submission" date="2016-10" db="EMBL/GenBank/DDBJ databases">
        <title>Genome sequence of the basidiomycete white-rot fungus Trametes pubescens.</title>
        <authorList>
            <person name="Makela M.R."/>
            <person name="Granchi Z."/>
            <person name="Peng M."/>
            <person name="De Vries R.P."/>
            <person name="Grigoriev I."/>
            <person name="Riley R."/>
            <person name="Hilden K."/>
        </authorList>
    </citation>
    <scope>NUCLEOTIDE SEQUENCE [LARGE SCALE GENOMIC DNA]</scope>
    <source>
        <strain evidence="8 9">FBCC735</strain>
    </source>
</reference>
<keyword evidence="1" id="KW-0719">Serine esterase</keyword>
<dbReference type="EMBL" id="MNAD01001618">
    <property type="protein sequence ID" value="OJT03361.1"/>
    <property type="molecule type" value="Genomic_DNA"/>
</dbReference>
<keyword evidence="2" id="KW-0119">Carbohydrate metabolism</keyword>
<gene>
    <name evidence="8" type="ORF">TRAPUB_6030</name>
</gene>
<keyword evidence="2" id="KW-0624">Polysaccharide degradation</keyword>
<evidence type="ECO:0000256" key="6">
    <source>
        <dbReference type="ARBA" id="ARBA00034075"/>
    </source>
</evidence>
<evidence type="ECO:0000256" key="1">
    <source>
        <dbReference type="ARBA" id="ARBA00022487"/>
    </source>
</evidence>
<evidence type="ECO:0000313" key="9">
    <source>
        <dbReference type="Proteomes" id="UP000184267"/>
    </source>
</evidence>
<dbReference type="EC" id="3.1.1.-" evidence="7"/>
<evidence type="ECO:0000256" key="5">
    <source>
        <dbReference type="ARBA" id="ARBA00023157"/>
    </source>
</evidence>
<evidence type="ECO:0000256" key="3">
    <source>
        <dbReference type="ARBA" id="ARBA00022729"/>
    </source>
</evidence>
<dbReference type="Proteomes" id="UP000184267">
    <property type="component" value="Unassembled WGS sequence"/>
</dbReference>
<proteinExistence type="inferred from homology"/>
<keyword evidence="9" id="KW-1185">Reference proteome</keyword>
<evidence type="ECO:0000256" key="7">
    <source>
        <dbReference type="RuleBase" id="RU361238"/>
    </source>
</evidence>
<dbReference type="OrthoDB" id="3039123at2759"/>
<dbReference type="AlphaFoldDB" id="A0A1M2V6Z2"/>
<comment type="catalytic activity">
    <reaction evidence="6">
        <text>feruloyl-polysaccharide + H2O = ferulate + polysaccharide.</text>
        <dbReference type="EC" id="3.1.1.73"/>
    </reaction>
</comment>
<evidence type="ECO:0000256" key="4">
    <source>
        <dbReference type="ARBA" id="ARBA00022801"/>
    </source>
</evidence>
<dbReference type="STRING" id="154538.A0A1M2V6Z2"/>
<keyword evidence="2" id="KW-0858">Xylan degradation</keyword>
<keyword evidence="4 7" id="KW-0378">Hydrolase</keyword>
<name>A0A1M2V6Z2_TRAPU</name>
<protein>
    <recommendedName>
        <fullName evidence="7">Carboxylic ester hydrolase</fullName>
        <ecNumber evidence="7">3.1.1.-</ecNumber>
    </recommendedName>
</protein>
<comment type="caution">
    <text evidence="8">The sequence shown here is derived from an EMBL/GenBank/DDBJ whole genome shotgun (WGS) entry which is preliminary data.</text>
</comment>
<dbReference type="PANTHER" id="PTHR33938:SF15">
    <property type="entry name" value="FERULOYL ESTERASE B-RELATED"/>
    <property type="match status" value="1"/>
</dbReference>
<accession>A0A1M2V6Z2</accession>
<organism evidence="8 9">
    <name type="scientific">Trametes pubescens</name>
    <name type="common">White-rot fungus</name>
    <dbReference type="NCBI Taxonomy" id="154538"/>
    <lineage>
        <taxon>Eukaryota</taxon>
        <taxon>Fungi</taxon>
        <taxon>Dikarya</taxon>
        <taxon>Basidiomycota</taxon>
        <taxon>Agaricomycotina</taxon>
        <taxon>Agaricomycetes</taxon>
        <taxon>Polyporales</taxon>
        <taxon>Polyporaceae</taxon>
        <taxon>Trametes</taxon>
    </lineage>
</organism>
<sequence length="384" mass="42423">MSVLAGKQIVEEYYGTAANKSYYLGCSTARTILIGGACPQVVGSPANWQTHLQGWSVHMNLNTQPSTSPHFITEDVWNDVLAPEVMRQCDALDGLSDGIIDDPRICSFRPETLICRAGQNASTCLTADQIGALRRIYADYYEADQTYVFGGYYPGGETEYYKGLVGKKQFDIGLGYFQFMVLNDTNFKIHDYNATVLAMTDRIDPGQSNAINPNLTAFAGPQHNGKLLQYVGWADQLISPGNSIHYYTTVDEFTRANTTMDIDDYYRLFLGGFAANAFGAVEQASNDNPPLSFDPQHNILAAMVQWVEEGVAPDTLTAANYVGNNVSNGVGFTRPLCRVRLFPFFRVTRGWVCVLMSLFWGGQYPTTIRYKGGDPDSADSFECA</sequence>
<evidence type="ECO:0000256" key="2">
    <source>
        <dbReference type="ARBA" id="ARBA00022651"/>
    </source>
</evidence>
<dbReference type="GO" id="GO:0045493">
    <property type="term" value="P:xylan catabolic process"/>
    <property type="evidence" value="ECO:0007669"/>
    <property type="project" value="UniProtKB-KW"/>
</dbReference>
<comment type="similarity">
    <text evidence="7">Belongs to the tannase family.</text>
</comment>